<dbReference type="RefSeq" id="WP_016790233.1">
    <property type="nucleotide sequence ID" value="NZ_JBFRRD010000033.1"/>
</dbReference>
<evidence type="ECO:0008006" key="4">
    <source>
        <dbReference type="Google" id="ProtNLM"/>
    </source>
</evidence>
<proteinExistence type="predicted"/>
<evidence type="ECO:0000313" key="3">
    <source>
        <dbReference type="Proteomes" id="UP000307574"/>
    </source>
</evidence>
<sequence>MIKFKKTYYLKYVTTNEFGDRKFPLVFTLEGKVNFALLLFIKNEYALGGGKSSNLQPVIDVVSDMLAFFECQHKKQEDWLRNPNELLYAYFEAKLNGTVDSNGHCKLDLYWQKSQLSTVRRLISAYIKFEKFSKTYLGAPLTGIDQILIENARKTRQVEPNHRGLLSHLEGTNPQSGGINEFTGGRLHFTSENYDVKAATSSKNTTKYFPPNELAQFIKSEPHINYQTAYILQAFTALRGSEAANILIYDVVPSEDGLADIIVSDNQVKGKTLDPDSGRLIEREAIIKRNATTITDKSGLTERDIEFLSNPTARTMIADKDDKYFAGDKSMTLQVSHPEYGYVLSWSNEIARTYFSVVLLPKLLKQNRVAGHPWLLCLDNGCPMTLGAYRKHLERRTLNELGFVRQPHTLRHFCGFYLMNALDWKLENIKVFMRHAYLSSTERYAQPSAAKVRALIAKKEYTEFSNLTFREFLE</sequence>
<organism evidence="2 3">
    <name type="scientific">Vibrio kanaloae</name>
    <dbReference type="NCBI Taxonomy" id="170673"/>
    <lineage>
        <taxon>Bacteria</taxon>
        <taxon>Pseudomonadati</taxon>
        <taxon>Pseudomonadota</taxon>
        <taxon>Gammaproteobacteria</taxon>
        <taxon>Vibrionales</taxon>
        <taxon>Vibrionaceae</taxon>
        <taxon>Vibrio</taxon>
    </lineage>
</organism>
<evidence type="ECO:0000313" key="2">
    <source>
        <dbReference type="EMBL" id="TKF35088.1"/>
    </source>
</evidence>
<reference evidence="2 3" key="1">
    <citation type="submission" date="2019-04" db="EMBL/GenBank/DDBJ databases">
        <title>A reverse ecology approach based on a biological definition of microbial populations.</title>
        <authorList>
            <person name="Arevalo P."/>
            <person name="Vaninsberghe D."/>
            <person name="Elsherbini J."/>
            <person name="Gore J."/>
            <person name="Polz M."/>
        </authorList>
    </citation>
    <scope>NUCLEOTIDE SEQUENCE [LARGE SCALE GENOMIC DNA]</scope>
    <source>
        <strain evidence="2 3">10N.261.46.F4</strain>
    </source>
</reference>
<dbReference type="GO" id="GO:0006310">
    <property type="term" value="P:DNA recombination"/>
    <property type="evidence" value="ECO:0007669"/>
    <property type="project" value="UniProtKB-KW"/>
</dbReference>
<evidence type="ECO:0000256" key="1">
    <source>
        <dbReference type="ARBA" id="ARBA00023172"/>
    </source>
</evidence>
<dbReference type="Proteomes" id="UP000307574">
    <property type="component" value="Unassembled WGS sequence"/>
</dbReference>
<dbReference type="AlphaFoldDB" id="A0A4V5R5X5"/>
<dbReference type="SUPFAM" id="SSF56349">
    <property type="entry name" value="DNA breaking-rejoining enzymes"/>
    <property type="match status" value="1"/>
</dbReference>
<dbReference type="Gene3D" id="1.10.443.10">
    <property type="entry name" value="Intergrase catalytic core"/>
    <property type="match status" value="1"/>
</dbReference>
<dbReference type="InterPro" id="IPR013762">
    <property type="entry name" value="Integrase-like_cat_sf"/>
</dbReference>
<dbReference type="InterPro" id="IPR011010">
    <property type="entry name" value="DNA_brk_join_enz"/>
</dbReference>
<keyword evidence="1" id="KW-0233">DNA recombination</keyword>
<name>A0A4V5R5X5_9VIBR</name>
<accession>A0A4V5R5X5</accession>
<dbReference type="GO" id="GO:0015074">
    <property type="term" value="P:DNA integration"/>
    <property type="evidence" value="ECO:0007669"/>
    <property type="project" value="InterPro"/>
</dbReference>
<gene>
    <name evidence="2" type="ORF">FCV50_04165</name>
</gene>
<protein>
    <recommendedName>
        <fullName evidence="4">Site-specific integrase</fullName>
    </recommendedName>
</protein>
<dbReference type="EMBL" id="SYUV01000011">
    <property type="protein sequence ID" value="TKF35088.1"/>
    <property type="molecule type" value="Genomic_DNA"/>
</dbReference>
<dbReference type="GO" id="GO:0003677">
    <property type="term" value="F:DNA binding"/>
    <property type="evidence" value="ECO:0007669"/>
    <property type="project" value="InterPro"/>
</dbReference>
<comment type="caution">
    <text evidence="2">The sequence shown here is derived from an EMBL/GenBank/DDBJ whole genome shotgun (WGS) entry which is preliminary data.</text>
</comment>